<dbReference type="EMBL" id="CSTE01000007">
    <property type="protein sequence ID" value="CQR54000.1"/>
    <property type="molecule type" value="Genomic_DNA"/>
</dbReference>
<evidence type="ECO:0000313" key="3">
    <source>
        <dbReference type="EMBL" id="CQR54032.1"/>
    </source>
</evidence>
<dbReference type="InterPro" id="IPR037401">
    <property type="entry name" value="SnoaL-like"/>
</dbReference>
<evidence type="ECO:0000313" key="2">
    <source>
        <dbReference type="EMBL" id="CQR54000.1"/>
    </source>
</evidence>
<dbReference type="OrthoDB" id="214043at2157"/>
<dbReference type="EMBL" id="CSTE01000007">
    <property type="protein sequence ID" value="CQR54032.1"/>
    <property type="molecule type" value="Genomic_DNA"/>
</dbReference>
<proteinExistence type="predicted"/>
<gene>
    <name evidence="2" type="ORF">BN996_03890</name>
    <name evidence="3" type="ORF">BN996_03906</name>
</gene>
<evidence type="ECO:0000259" key="1">
    <source>
        <dbReference type="Pfam" id="PF12680"/>
    </source>
</evidence>
<name>A0A0D6JWZ9_9EURY</name>
<dbReference type="Proteomes" id="UP000198902">
    <property type="component" value="Unassembled WGS sequence"/>
</dbReference>
<dbReference type="SUPFAM" id="SSF54427">
    <property type="entry name" value="NTF2-like"/>
    <property type="match status" value="1"/>
</dbReference>
<dbReference type="Pfam" id="PF12680">
    <property type="entry name" value="SnoaL_2"/>
    <property type="match status" value="1"/>
</dbReference>
<dbReference type="InterPro" id="IPR032710">
    <property type="entry name" value="NTF2-like_dom_sf"/>
</dbReference>
<keyword evidence="4" id="KW-1185">Reference proteome</keyword>
<dbReference type="RefSeq" id="WP_089781798.1">
    <property type="nucleotide sequence ID" value="NZ_CABLRR010000007.1"/>
</dbReference>
<feature type="domain" description="SnoaL-like" evidence="1">
    <location>
        <begin position="8"/>
        <end position="108"/>
    </location>
</feature>
<reference evidence="2" key="1">
    <citation type="submission" date="2015-03" db="EMBL/GenBank/DDBJ databases">
        <authorList>
            <person name="Urmite Genomes Urmite Genomes"/>
        </authorList>
    </citation>
    <scope>NUCLEOTIDE SEQUENCE [LARGE SCALE GENOMIC DNA]</scope>
    <source>
        <strain evidence="2">Arc-Hr</strain>
    </source>
</reference>
<protein>
    <submittedName>
        <fullName evidence="2">SnoaL-like domain protein</fullName>
    </submittedName>
</protein>
<accession>A0A0D6JWZ9</accession>
<reference evidence="4" key="2">
    <citation type="submission" date="2015-03" db="EMBL/GenBank/DDBJ databases">
        <authorList>
            <person name="Urmite Genomes"/>
        </authorList>
    </citation>
    <scope>NUCLEOTIDE SEQUENCE [LARGE SCALE GENOMIC DNA]</scope>
    <source>
        <strain evidence="4">Arc-Hr</strain>
    </source>
</reference>
<dbReference type="Gene3D" id="3.10.450.50">
    <property type="match status" value="1"/>
</dbReference>
<dbReference type="AlphaFoldDB" id="A0A0D6JWZ9"/>
<organism evidence="2 4">
    <name type="scientific">Haloferax massiliensis</name>
    <dbReference type="NCBI Taxonomy" id="1476858"/>
    <lineage>
        <taxon>Archaea</taxon>
        <taxon>Methanobacteriati</taxon>
        <taxon>Methanobacteriota</taxon>
        <taxon>Stenosarchaea group</taxon>
        <taxon>Halobacteria</taxon>
        <taxon>Halobacteriales</taxon>
        <taxon>Haloferacaceae</taxon>
        <taxon>Haloferax</taxon>
    </lineage>
</organism>
<evidence type="ECO:0000313" key="4">
    <source>
        <dbReference type="Proteomes" id="UP000198902"/>
    </source>
</evidence>
<sequence>MDSPRDIVEEFFDRMEDDRRNTVGDLFAEDAVISLPGATFEGPTAAYDFLAHLEPRYEWAAKEFDRWMEAGDTVVSVGSLYGVDNDGAEFSDVRYVDIYVVRRGLIERLDIWNDLAVDGVVPVPADDAPAVPAEE</sequence>